<dbReference type="AlphaFoldDB" id="A0A7J7E887"/>
<comment type="caution">
    <text evidence="4">The sequence shown here is derived from an EMBL/GenBank/DDBJ whole genome shotgun (WGS) entry which is preliminary data.</text>
</comment>
<evidence type="ECO:0000256" key="1">
    <source>
        <dbReference type="ARBA" id="ARBA00004123"/>
    </source>
</evidence>
<evidence type="ECO:0000313" key="4">
    <source>
        <dbReference type="EMBL" id="KAF5912002.1"/>
    </source>
</evidence>
<feature type="domain" description="PBC" evidence="3">
    <location>
        <begin position="1"/>
        <end position="112"/>
    </location>
</feature>
<protein>
    <recommendedName>
        <fullName evidence="3">PBC domain-containing protein</fullName>
    </recommendedName>
</protein>
<comment type="subcellular location">
    <subcellularLocation>
        <location evidence="1">Nucleus</location>
    </subcellularLocation>
</comment>
<dbReference type="EMBL" id="JACDTQ010003868">
    <property type="protein sequence ID" value="KAF5912002.1"/>
    <property type="molecule type" value="Genomic_DNA"/>
</dbReference>
<dbReference type="InterPro" id="IPR005542">
    <property type="entry name" value="PBX_PBC_dom"/>
</dbReference>
<proteinExistence type="predicted"/>
<dbReference type="GO" id="GO:0003700">
    <property type="term" value="F:DNA-binding transcription factor activity"/>
    <property type="evidence" value="ECO:0007669"/>
    <property type="project" value="InterPro"/>
</dbReference>
<accession>A0A7J7E887</accession>
<dbReference type="GO" id="GO:0005634">
    <property type="term" value="C:nucleus"/>
    <property type="evidence" value="ECO:0007669"/>
    <property type="project" value="UniProtKB-SubCell"/>
</dbReference>
<dbReference type="Proteomes" id="UP000551758">
    <property type="component" value="Unassembled WGS sequence"/>
</dbReference>
<organism evidence="4 5">
    <name type="scientific">Diceros bicornis minor</name>
    <name type="common">South-central black rhinoceros</name>
    <dbReference type="NCBI Taxonomy" id="77932"/>
    <lineage>
        <taxon>Eukaryota</taxon>
        <taxon>Metazoa</taxon>
        <taxon>Chordata</taxon>
        <taxon>Craniata</taxon>
        <taxon>Vertebrata</taxon>
        <taxon>Euteleostomi</taxon>
        <taxon>Mammalia</taxon>
        <taxon>Eutheria</taxon>
        <taxon>Laurasiatheria</taxon>
        <taxon>Perissodactyla</taxon>
        <taxon>Rhinocerotidae</taxon>
        <taxon>Diceros</taxon>
    </lineage>
</organism>
<gene>
    <name evidence="4" type="ORF">HPG69_003275</name>
</gene>
<reference evidence="4 5" key="1">
    <citation type="journal article" date="2020" name="Mol. Biol. Evol.">
        <title>Interspecific Gene Flow and the Evolution of Specialization in Black and White Rhinoceros.</title>
        <authorList>
            <person name="Moodley Y."/>
            <person name="Westbury M.V."/>
            <person name="Russo I.M."/>
            <person name="Gopalakrishnan S."/>
            <person name="Rakotoarivelo A."/>
            <person name="Olsen R.A."/>
            <person name="Prost S."/>
            <person name="Tunstall T."/>
            <person name="Ryder O.A."/>
            <person name="Dalen L."/>
            <person name="Bruford M.W."/>
        </authorList>
    </citation>
    <scope>NUCLEOTIDE SEQUENCE [LARGE SCALE GENOMIC DNA]</scope>
    <source>
        <strain evidence="4">SBR-YM</strain>
        <tissue evidence="4">Skin</tissue>
    </source>
</reference>
<feature type="non-terminal residue" evidence="4">
    <location>
        <position position="244"/>
    </location>
</feature>
<evidence type="ECO:0000256" key="2">
    <source>
        <dbReference type="SAM" id="MobiDB-lite"/>
    </source>
</evidence>
<name>A0A7J7E887_DICBM</name>
<feature type="region of interest" description="Disordered" evidence="2">
    <location>
        <begin position="148"/>
        <end position="181"/>
    </location>
</feature>
<feature type="compositionally biased region" description="Polar residues" evidence="2">
    <location>
        <begin position="209"/>
        <end position="228"/>
    </location>
</feature>
<sequence length="244" mass="26925">VFVLRQQSLTESHLSYPVLSICGVQEEGSPNTKLMRLDNLLLVEGMSRPEKPAMSSPHITNLLWEQSRMMPVSPKEIKHMVSVIHTKFNAIQRQLKQTTCEAMMTLHSWLLLTCQVSSWFGDKKIWYKKNKRKFQEETSIYTAKTAVDPTKVGGPGSQAAAHRCPAPETEAAQPRDSSSDPFLLTSTRDVLITLQILASLRPAPGGDALQSQAPGSWQGATPPSVNSDASWLASTRVFTVHAAD</sequence>
<feature type="region of interest" description="Disordered" evidence="2">
    <location>
        <begin position="205"/>
        <end position="228"/>
    </location>
</feature>
<dbReference type="Pfam" id="PF03792">
    <property type="entry name" value="PBC"/>
    <property type="match status" value="1"/>
</dbReference>
<evidence type="ECO:0000313" key="5">
    <source>
        <dbReference type="Proteomes" id="UP000551758"/>
    </source>
</evidence>
<dbReference type="PROSITE" id="PS51978">
    <property type="entry name" value="PBC"/>
    <property type="match status" value="1"/>
</dbReference>
<evidence type="ECO:0000259" key="3">
    <source>
        <dbReference type="PROSITE" id="PS51978"/>
    </source>
</evidence>
<keyword evidence="5" id="KW-1185">Reference proteome</keyword>